<dbReference type="EMBL" id="CACVAQ010000102">
    <property type="protein sequence ID" value="CAA6804806.1"/>
    <property type="molecule type" value="Genomic_DNA"/>
</dbReference>
<accession>A0A6S6SIE2</accession>
<protein>
    <recommendedName>
        <fullName evidence="2">STAS/SEC14 domain-containing protein</fullName>
    </recommendedName>
</protein>
<dbReference type="AlphaFoldDB" id="A0A6S6SIE2"/>
<name>A0A6S6SIE2_9BACT</name>
<reference evidence="1" key="1">
    <citation type="submission" date="2020-01" db="EMBL/GenBank/DDBJ databases">
        <authorList>
            <person name="Meier V. D."/>
            <person name="Meier V D."/>
        </authorList>
    </citation>
    <scope>NUCLEOTIDE SEQUENCE</scope>
    <source>
        <strain evidence="1">HLG_WM_MAG_10</strain>
    </source>
</reference>
<organism evidence="1">
    <name type="scientific">uncultured Aureispira sp</name>
    <dbReference type="NCBI Taxonomy" id="1331704"/>
    <lineage>
        <taxon>Bacteria</taxon>
        <taxon>Pseudomonadati</taxon>
        <taxon>Bacteroidota</taxon>
        <taxon>Saprospiria</taxon>
        <taxon>Saprospirales</taxon>
        <taxon>Saprospiraceae</taxon>
        <taxon>Aureispira</taxon>
        <taxon>environmental samples</taxon>
    </lineage>
</organism>
<evidence type="ECO:0000313" key="1">
    <source>
        <dbReference type="EMBL" id="CAA6804806.1"/>
    </source>
</evidence>
<sequence>METVQIIKATIVSYILRSDNIIEIVDNEDWNEADTLDIVKRDTEKLKKLIDNKQDKALYIEVADKHTSKDILDFYQNIELGEVARALVLNSYGAKIMGNLYFKLFGGKPNEMGRSVPIKLFTKKEAGIKWLLEQLEENKK</sequence>
<proteinExistence type="predicted"/>
<evidence type="ECO:0008006" key="2">
    <source>
        <dbReference type="Google" id="ProtNLM"/>
    </source>
</evidence>
<gene>
    <name evidence="1" type="ORF">HELGO_WM12701</name>
</gene>